<reference evidence="2 3" key="1">
    <citation type="submission" date="2017-12" db="EMBL/GenBank/DDBJ databases">
        <title>Complete genome sequence of Herbivorax saccincola GGR1, a novel Cellulosome-producing hydrolytic bacterium in a thermophilic biogas plant, established by Illumina and Nanopore MinION sequencing.</title>
        <authorList>
            <person name="Pechtl A."/>
            <person name="Ruckert C."/>
            <person name="Koeck D.E."/>
            <person name="Maus I."/>
            <person name="Winkler A."/>
            <person name="Kalinowski J."/>
            <person name="Puhler A."/>
            <person name="Schwarz W.W."/>
            <person name="Zverlov V.V."/>
            <person name="Schluter A."/>
            <person name="Liebl W."/>
        </authorList>
    </citation>
    <scope>NUCLEOTIDE SEQUENCE [LARGE SCALE GENOMIC DNA]</scope>
    <source>
        <strain evidence="2">GGR1</strain>
        <strain evidence="3">SR1</strain>
    </source>
</reference>
<dbReference type="AlphaFoldDB" id="A0A2K9E8L3"/>
<dbReference type="KEGG" id="hsc:HVS_06140"/>
<keyword evidence="3" id="KW-1185">Reference proteome</keyword>
<dbReference type="Proteomes" id="UP000233534">
    <property type="component" value="Chromosome"/>
</dbReference>
<dbReference type="EMBL" id="CP025197">
    <property type="protein sequence ID" value="AUG58848.1"/>
    <property type="molecule type" value="Genomic_DNA"/>
</dbReference>
<evidence type="ECO:0000313" key="3">
    <source>
        <dbReference type="Proteomes" id="UP000233534"/>
    </source>
</evidence>
<evidence type="ECO:0000313" key="1">
    <source>
        <dbReference type="EMBL" id="AUG57156.1"/>
    </source>
</evidence>
<dbReference type="EMBL" id="CP025197">
    <property type="protein sequence ID" value="AUG57156.1"/>
    <property type="molecule type" value="Genomic_DNA"/>
</dbReference>
<evidence type="ECO:0000313" key="2">
    <source>
        <dbReference type="EMBL" id="AUG58848.1"/>
    </source>
</evidence>
<organism evidence="2 3">
    <name type="scientific">Acetivibrio saccincola</name>
    <dbReference type="NCBI Taxonomy" id="1677857"/>
    <lineage>
        <taxon>Bacteria</taxon>
        <taxon>Bacillati</taxon>
        <taxon>Bacillota</taxon>
        <taxon>Clostridia</taxon>
        <taxon>Eubacteriales</taxon>
        <taxon>Oscillospiraceae</taxon>
        <taxon>Acetivibrio</taxon>
    </lineage>
</organism>
<accession>A0A2K9E8L3</accession>
<dbReference type="KEGG" id="hsc:HVS_14995"/>
<proteinExistence type="predicted"/>
<gene>
    <name evidence="1" type="ORF">HVS_06140</name>
    <name evidence="2" type="ORF">HVS_14995</name>
</gene>
<sequence length="71" mass="8248">MDGTIINELFEICTEGLLIDLQETKTHEIGLYILNNISTLDDLENAVTASRKRKCDKKLKYDLKCNIWKLF</sequence>
<protein>
    <submittedName>
        <fullName evidence="2">Uncharacterized protein</fullName>
    </submittedName>
</protein>
<name>A0A2K9E8L3_9FIRM</name>